<dbReference type="EMBL" id="JAUOPG010000001">
    <property type="protein sequence ID" value="MDO6451962.1"/>
    <property type="molecule type" value="Genomic_DNA"/>
</dbReference>
<dbReference type="AlphaFoldDB" id="A0AAW7XEG5"/>
<reference evidence="1" key="1">
    <citation type="submission" date="2023-07" db="EMBL/GenBank/DDBJ databases">
        <title>Genome content predicts the carbon catabolic preferences of heterotrophic bacteria.</title>
        <authorList>
            <person name="Gralka M."/>
        </authorList>
    </citation>
    <scope>NUCLEOTIDE SEQUENCE</scope>
    <source>
        <strain evidence="1">I2M16</strain>
    </source>
</reference>
<organism evidence="1 2">
    <name type="scientific">Neptunomonas phycophila</name>
    <dbReference type="NCBI Taxonomy" id="1572645"/>
    <lineage>
        <taxon>Bacteria</taxon>
        <taxon>Pseudomonadati</taxon>
        <taxon>Pseudomonadota</taxon>
        <taxon>Gammaproteobacteria</taxon>
        <taxon>Oceanospirillales</taxon>
        <taxon>Oceanospirillaceae</taxon>
        <taxon>Neptunomonas</taxon>
    </lineage>
</organism>
<gene>
    <name evidence="1" type="ORF">Q4490_00160</name>
</gene>
<proteinExistence type="predicted"/>
<evidence type="ECO:0000313" key="2">
    <source>
        <dbReference type="Proteomes" id="UP001169862"/>
    </source>
</evidence>
<comment type="caution">
    <text evidence="1">The sequence shown here is derived from an EMBL/GenBank/DDBJ whole genome shotgun (WGS) entry which is preliminary data.</text>
</comment>
<protein>
    <recommendedName>
        <fullName evidence="3">DUF4760 domain-containing protein</fullName>
    </recommendedName>
</protein>
<dbReference type="Proteomes" id="UP001169862">
    <property type="component" value="Unassembled WGS sequence"/>
</dbReference>
<accession>A0AAW7XEG5</accession>
<evidence type="ECO:0008006" key="3">
    <source>
        <dbReference type="Google" id="ProtNLM"/>
    </source>
</evidence>
<sequence length="163" mass="17791">MTIFISLLSSVIAAFLAHYLATARMKRAELSKFQIEAYSSFTAAAARLAVARRVGDTTNENIDIAALNDAKSRIITCGHAEVVEAMIQFWILGGTLERESEILAFDRLVKVMRTKLGHKAHDILELKVSDALFKLEPATFSFRAGELANKSSQQDASKTGASA</sequence>
<dbReference type="RefSeq" id="WP_303547942.1">
    <property type="nucleotide sequence ID" value="NZ_JAUOPG010000001.1"/>
</dbReference>
<evidence type="ECO:0000313" key="1">
    <source>
        <dbReference type="EMBL" id="MDO6451962.1"/>
    </source>
</evidence>
<name>A0AAW7XEG5_9GAMM</name>